<accession>A0A5J5IL46</accession>
<dbReference type="PANTHER" id="PTHR21197">
    <property type="entry name" value="UDP-GALACTOPYRANOSE MUTASE"/>
    <property type="match status" value="1"/>
</dbReference>
<organism evidence="2 3">
    <name type="scientific">Ginsengibacter hankyongi</name>
    <dbReference type="NCBI Taxonomy" id="2607284"/>
    <lineage>
        <taxon>Bacteria</taxon>
        <taxon>Pseudomonadati</taxon>
        <taxon>Bacteroidota</taxon>
        <taxon>Chitinophagia</taxon>
        <taxon>Chitinophagales</taxon>
        <taxon>Chitinophagaceae</taxon>
        <taxon>Ginsengibacter</taxon>
    </lineage>
</organism>
<dbReference type="EMBL" id="VYQF01000001">
    <property type="protein sequence ID" value="KAA9041796.1"/>
    <property type="molecule type" value="Genomic_DNA"/>
</dbReference>
<keyword evidence="3" id="KW-1185">Reference proteome</keyword>
<dbReference type="GO" id="GO:0050660">
    <property type="term" value="F:flavin adenine dinucleotide binding"/>
    <property type="evidence" value="ECO:0007669"/>
    <property type="project" value="TreeGrafter"/>
</dbReference>
<evidence type="ECO:0000259" key="1">
    <source>
        <dbReference type="Pfam" id="PF03275"/>
    </source>
</evidence>
<dbReference type="GO" id="GO:0005829">
    <property type="term" value="C:cytosol"/>
    <property type="evidence" value="ECO:0007669"/>
    <property type="project" value="TreeGrafter"/>
</dbReference>
<proteinExistence type="predicted"/>
<name>A0A5J5IL46_9BACT</name>
<comment type="caution">
    <text evidence="2">The sequence shown here is derived from an EMBL/GenBank/DDBJ whole genome shotgun (WGS) entry which is preliminary data.</text>
</comment>
<gene>
    <name evidence="2" type="ORF">FW778_07205</name>
</gene>
<evidence type="ECO:0000313" key="3">
    <source>
        <dbReference type="Proteomes" id="UP000326903"/>
    </source>
</evidence>
<reference evidence="2 3" key="1">
    <citation type="submission" date="2019-09" db="EMBL/GenBank/DDBJ databases">
        <title>Draft genome sequence of Ginsengibacter sp. BR5-29.</title>
        <authorList>
            <person name="Im W.-T."/>
        </authorList>
    </citation>
    <scope>NUCLEOTIDE SEQUENCE [LARGE SCALE GENOMIC DNA]</scope>
    <source>
        <strain evidence="2 3">BR5-29</strain>
    </source>
</reference>
<protein>
    <submittedName>
        <fullName evidence="2">NAD(P)-binding protein</fullName>
    </submittedName>
</protein>
<dbReference type="InterPro" id="IPR015899">
    <property type="entry name" value="UDP-GalPyranose_mutase_C"/>
</dbReference>
<evidence type="ECO:0000313" key="2">
    <source>
        <dbReference type="EMBL" id="KAA9041796.1"/>
    </source>
</evidence>
<dbReference type="Pfam" id="PF03275">
    <property type="entry name" value="GLF"/>
    <property type="match status" value="1"/>
</dbReference>
<dbReference type="Gene3D" id="3.40.50.720">
    <property type="entry name" value="NAD(P)-binding Rossmann-like Domain"/>
    <property type="match status" value="3"/>
</dbReference>
<dbReference type="AlphaFoldDB" id="A0A5J5IL46"/>
<feature type="domain" description="UDP-galactopyranose mutase C-terminal" evidence="1">
    <location>
        <begin position="150"/>
        <end position="350"/>
    </location>
</feature>
<sequence length="386" mass="45184">MTPNILVVGSGFSGAVLAHQLACNMDCQIDIWEEKSHIAGNCFTERDRKTDIMVHRYGPHIFNTDKKEIWDFVNGFIQLQPFAHKVKAIYNGQVYSLPVTLHTINQFFKKTYSPAEAKAFIESLANKSISEPQNFEEQALKFIGHDLYKAFFYSYTKKQWGCEPSELPASILKRLPVRFNYDDSYYNNSLVGIPKEGYTEFVQKLLDRQNIHLTLNRKFLPEDDYSSYSHIFFTGPLDAFFNYKFGRLGYRTVTFEPFYFEGDFQGTAVINYCDESVKYTRITEHKHFTPWEKHEKTICFKEYSKETSGSDIPFYPKRLAADKKLLSLYRREAEKLQNVSFLGRLATYRYMDMHHVIDEALHFADKFKDAFIKNLKRPVFPNVEPT</sequence>
<dbReference type="SUPFAM" id="SSF54373">
    <property type="entry name" value="FAD-linked reductases, C-terminal domain"/>
    <property type="match status" value="1"/>
</dbReference>
<dbReference type="Pfam" id="PF13450">
    <property type="entry name" value="NAD_binding_8"/>
    <property type="match status" value="1"/>
</dbReference>
<dbReference type="GO" id="GO:0008767">
    <property type="term" value="F:UDP-galactopyranose mutase activity"/>
    <property type="evidence" value="ECO:0007669"/>
    <property type="project" value="InterPro"/>
</dbReference>
<dbReference type="RefSeq" id="WP_150413925.1">
    <property type="nucleotide sequence ID" value="NZ_VYQF01000001.1"/>
</dbReference>
<dbReference type="PANTHER" id="PTHR21197:SF0">
    <property type="entry name" value="UDP-GALACTOPYRANOSE MUTASE"/>
    <property type="match status" value="1"/>
</dbReference>
<dbReference type="Proteomes" id="UP000326903">
    <property type="component" value="Unassembled WGS sequence"/>
</dbReference>
<dbReference type="SUPFAM" id="SSF51971">
    <property type="entry name" value="Nucleotide-binding domain"/>
    <property type="match status" value="1"/>
</dbReference>